<reference evidence="2 3" key="1">
    <citation type="journal article" date="2019" name="Sci. Rep.">
        <title>Orb-weaving spider Araneus ventricosus genome elucidates the spidroin gene catalogue.</title>
        <authorList>
            <person name="Kono N."/>
            <person name="Nakamura H."/>
            <person name="Ohtoshi R."/>
            <person name="Moran D.A.P."/>
            <person name="Shinohara A."/>
            <person name="Yoshida Y."/>
            <person name="Fujiwara M."/>
            <person name="Mori M."/>
            <person name="Tomita M."/>
            <person name="Arakawa K."/>
        </authorList>
    </citation>
    <scope>NUCLEOTIDE SEQUENCE [LARGE SCALE GENOMIC DNA]</scope>
</reference>
<dbReference type="InterPro" id="IPR036397">
    <property type="entry name" value="RNaseH_sf"/>
</dbReference>
<dbReference type="PANTHER" id="PTHR46060">
    <property type="entry name" value="MARINER MOS1 TRANSPOSASE-LIKE PROTEIN"/>
    <property type="match status" value="1"/>
</dbReference>
<comment type="caution">
    <text evidence="2">The sequence shown here is derived from an EMBL/GenBank/DDBJ whole genome shotgun (WGS) entry which is preliminary data.</text>
</comment>
<dbReference type="GO" id="GO:0003676">
    <property type="term" value="F:nucleic acid binding"/>
    <property type="evidence" value="ECO:0007669"/>
    <property type="project" value="InterPro"/>
</dbReference>
<dbReference type="PANTHER" id="PTHR46060:SF1">
    <property type="entry name" value="MARINER MOS1 TRANSPOSASE-LIKE PROTEIN"/>
    <property type="match status" value="1"/>
</dbReference>
<feature type="region of interest" description="Disordered" evidence="1">
    <location>
        <begin position="31"/>
        <end position="69"/>
    </location>
</feature>
<evidence type="ECO:0008006" key="4">
    <source>
        <dbReference type="Google" id="ProtNLM"/>
    </source>
</evidence>
<evidence type="ECO:0000256" key="1">
    <source>
        <dbReference type="SAM" id="MobiDB-lite"/>
    </source>
</evidence>
<name>A0A4Y2AWS4_ARAVE</name>
<accession>A0A4Y2AWS4</accession>
<dbReference type="Proteomes" id="UP000499080">
    <property type="component" value="Unassembled WGS sequence"/>
</dbReference>
<sequence length="198" mass="22121">MPLQISAKRFFGCCEVYQFGSLSVGSLERGVPAHVSSSSSDRGSKFRGPSRNSPRVASKRDVNATKLSQTKPMIKAANHYQLSVKRGARNTCRNSEHVGVDTRDYNQSYCDALQNLRRAIKSKRSSKLPQGVILLQNNAKLHTVKGTKDTLRVFQREMLDYPPNNADLSPCDYHIFGSLEESSEMSVFYLQSLDDAVE</sequence>
<dbReference type="Gene3D" id="3.30.420.10">
    <property type="entry name" value="Ribonuclease H-like superfamily/Ribonuclease H"/>
    <property type="match status" value="1"/>
</dbReference>
<dbReference type="InterPro" id="IPR052709">
    <property type="entry name" value="Transposase-MT_Hybrid"/>
</dbReference>
<dbReference type="AlphaFoldDB" id="A0A4Y2AWS4"/>
<proteinExistence type="predicted"/>
<evidence type="ECO:0000313" key="2">
    <source>
        <dbReference type="EMBL" id="GBL84188.1"/>
    </source>
</evidence>
<gene>
    <name evidence="2" type="ORF">AVEN_118592_1</name>
</gene>
<evidence type="ECO:0000313" key="3">
    <source>
        <dbReference type="Proteomes" id="UP000499080"/>
    </source>
</evidence>
<dbReference type="EMBL" id="BGPR01000036">
    <property type="protein sequence ID" value="GBL84188.1"/>
    <property type="molecule type" value="Genomic_DNA"/>
</dbReference>
<organism evidence="2 3">
    <name type="scientific">Araneus ventricosus</name>
    <name type="common">Orbweaver spider</name>
    <name type="synonym">Epeira ventricosa</name>
    <dbReference type="NCBI Taxonomy" id="182803"/>
    <lineage>
        <taxon>Eukaryota</taxon>
        <taxon>Metazoa</taxon>
        <taxon>Ecdysozoa</taxon>
        <taxon>Arthropoda</taxon>
        <taxon>Chelicerata</taxon>
        <taxon>Arachnida</taxon>
        <taxon>Araneae</taxon>
        <taxon>Araneomorphae</taxon>
        <taxon>Entelegynae</taxon>
        <taxon>Araneoidea</taxon>
        <taxon>Araneidae</taxon>
        <taxon>Araneus</taxon>
    </lineage>
</organism>
<protein>
    <recommendedName>
        <fullName evidence="4">Mariner Mos1 transposase</fullName>
    </recommendedName>
</protein>
<keyword evidence="3" id="KW-1185">Reference proteome</keyword>